<dbReference type="EMBL" id="AHES01000084">
    <property type="protein sequence ID" value="EOO65115.1"/>
    <property type="molecule type" value="Genomic_DNA"/>
</dbReference>
<evidence type="ECO:0000313" key="2">
    <source>
        <dbReference type="Proteomes" id="UP000014040"/>
    </source>
</evidence>
<dbReference type="HOGENOM" id="CLU_3164283_0_0_9"/>
<comment type="caution">
    <text evidence="1">The sequence shown here is derived from an EMBL/GenBank/DDBJ whole genome shotgun (WGS) entry which is preliminary data.</text>
</comment>
<reference evidence="1 2" key="1">
    <citation type="submission" date="2012-12" db="EMBL/GenBank/DDBJ databases">
        <title>The Genome Sequence of Bacillus cereus VD021.</title>
        <authorList>
            <consortium name="The Broad Institute Genome Sequencing Platform"/>
            <consortium name="The Broad Institute Genome Sequencing Center for Infectious Disease"/>
            <person name="Feldgarden M."/>
            <person name="Van der Auwera G.A."/>
            <person name="Mahillon J."/>
            <person name="Duprez V."/>
            <person name="Timmery S."/>
            <person name="Mattelet C."/>
            <person name="Dierick K."/>
            <person name="Sun M."/>
            <person name="Yu Z."/>
            <person name="Zhu L."/>
            <person name="Hu X."/>
            <person name="Shank E.B."/>
            <person name="Swiecicka I."/>
            <person name="Hansen B.M."/>
            <person name="Andrup L."/>
            <person name="Walker B."/>
            <person name="Young S.K."/>
            <person name="Zeng Q."/>
            <person name="Gargeya S."/>
            <person name="Fitzgerald M."/>
            <person name="Haas B."/>
            <person name="Abouelleil A."/>
            <person name="Alvarado L."/>
            <person name="Arachchi H.M."/>
            <person name="Berlin A.M."/>
            <person name="Chapman S.B."/>
            <person name="Dewar J."/>
            <person name="Goldberg J."/>
            <person name="Griggs A."/>
            <person name="Gujja S."/>
            <person name="Hansen M."/>
            <person name="Howarth C."/>
            <person name="Imamovic A."/>
            <person name="Larimer J."/>
            <person name="McCowan C."/>
            <person name="Murphy C."/>
            <person name="Neiman D."/>
            <person name="Pearson M."/>
            <person name="Priest M."/>
            <person name="Roberts A."/>
            <person name="Saif S."/>
            <person name="Shea T."/>
            <person name="Sisk P."/>
            <person name="Sykes S."/>
            <person name="Wortman J."/>
            <person name="Nusbaum C."/>
            <person name="Birren B."/>
        </authorList>
    </citation>
    <scope>NUCLEOTIDE SEQUENCE [LARGE SCALE GENOMIC DNA]</scope>
    <source>
        <strain evidence="1 2">VD021</strain>
    </source>
</reference>
<sequence>MSIKTILNIMIEEKQFDTGIIMTVSFARVAVNDISNLNLVFVMESLI</sequence>
<name>R8GWY6_BACCE</name>
<dbReference type="AlphaFoldDB" id="R8GWY6"/>
<proteinExistence type="predicted"/>
<dbReference type="Proteomes" id="UP000014040">
    <property type="component" value="Unassembled WGS sequence"/>
</dbReference>
<dbReference type="RefSeq" id="WP_016101397.1">
    <property type="nucleotide sequence ID" value="NZ_KB976276.1"/>
</dbReference>
<gene>
    <name evidence="1" type="ORF">IIC_06146</name>
</gene>
<protein>
    <submittedName>
        <fullName evidence="1">Uncharacterized protein</fullName>
    </submittedName>
</protein>
<accession>R8GWY6</accession>
<organism evidence="1 2">
    <name type="scientific">Bacillus cereus VD021</name>
    <dbReference type="NCBI Taxonomy" id="1053224"/>
    <lineage>
        <taxon>Bacteria</taxon>
        <taxon>Bacillati</taxon>
        <taxon>Bacillota</taxon>
        <taxon>Bacilli</taxon>
        <taxon>Bacillales</taxon>
        <taxon>Bacillaceae</taxon>
        <taxon>Bacillus</taxon>
        <taxon>Bacillus cereus group</taxon>
    </lineage>
</organism>
<dbReference type="PATRIC" id="fig|1053224.3.peg.6161"/>
<evidence type="ECO:0000313" key="1">
    <source>
        <dbReference type="EMBL" id="EOO65115.1"/>
    </source>
</evidence>